<evidence type="ECO:0000313" key="2">
    <source>
        <dbReference type="Proteomes" id="UP001441914"/>
    </source>
</evidence>
<gene>
    <name evidence="1" type="ORF">QYQ95_14285</name>
</gene>
<organism evidence="1 2">
    <name type="scientific">Vibrio cyclitrophicus ZF270</name>
    <dbReference type="NCBI Taxonomy" id="1136176"/>
    <lineage>
        <taxon>Bacteria</taxon>
        <taxon>Pseudomonadati</taxon>
        <taxon>Pseudomonadota</taxon>
        <taxon>Gammaproteobacteria</taxon>
        <taxon>Vibrionales</taxon>
        <taxon>Vibrionaceae</taxon>
        <taxon>Vibrio</taxon>
    </lineage>
</organism>
<protein>
    <submittedName>
        <fullName evidence="1">Uncharacterized protein</fullName>
    </submittedName>
</protein>
<sequence>MINKIRTIFWTHKVLELDGLEGILKNGKSFEEKLKKSLDGRYRDADPSFENQDMFDAVMKSFFDKASWKKYLSGESIPKYSEDGKFFTNPEADQKHPYIVNIVEELFPEIKGLFKRGPYGLISVLECNNAEDALEQYELSFDKFVKATGYTKKAFHVNSVGPNVEDVEHIDYVITWDDTKARMSKEPYNYVNILNKFLPDIEVEQIWNKENEFSLFLHVISGYVEARFLKTIPHIYSNIPGVDASRLASITIKDYEKGAESGILYFERQYGIDRKVWFDPTLFLSEQNVFEVARKNTLSVSKEVFPELDSFVF</sequence>
<accession>A0AAN0N972</accession>
<proteinExistence type="predicted"/>
<dbReference type="Proteomes" id="UP001441914">
    <property type="component" value="Chromosome 1"/>
</dbReference>
<keyword evidence="2" id="KW-1185">Reference proteome</keyword>
<reference evidence="1 2" key="1">
    <citation type="journal article" date="2024" name="Elife">
        <title>Polysaccharide breakdown products drive degradation-dispersal cycles of foraging bacteria through changes in metabolism and motility.</title>
        <authorList>
            <person name="Stubbusch A.K."/>
            <person name="Keegstra J.M."/>
            <person name="Schwartzman J."/>
            <person name="Pontrelli S."/>
            <person name="Clerc E.E."/>
            <person name="Stocker R."/>
            <person name="Magnabosco C."/>
            <person name="Schubert O.T."/>
            <person name="Ackermann M."/>
            <person name="D'Souza G.G."/>
        </authorList>
    </citation>
    <scope>NUCLEOTIDE SEQUENCE [LARGE SCALE GENOMIC DNA]</scope>
    <source>
        <strain evidence="1 2">ZF270</strain>
    </source>
</reference>
<dbReference type="AlphaFoldDB" id="A0AAN0N972"/>
<dbReference type="EMBL" id="CP135176">
    <property type="protein sequence ID" value="WZS85591.1"/>
    <property type="molecule type" value="Genomic_DNA"/>
</dbReference>
<name>A0AAN0N972_9VIBR</name>
<dbReference type="RefSeq" id="WP_198927031.1">
    <property type="nucleotide sequence ID" value="NZ_CP135176.1"/>
</dbReference>
<evidence type="ECO:0000313" key="1">
    <source>
        <dbReference type="EMBL" id="WZS85591.1"/>
    </source>
</evidence>